<dbReference type="Proteomes" id="UP001210538">
    <property type="component" value="Chromosome"/>
</dbReference>
<dbReference type="PIRSF" id="PIRSF029394">
    <property type="entry name" value="UCP029394"/>
    <property type="match status" value="1"/>
</dbReference>
<proteinExistence type="predicted"/>
<organism evidence="2 4">
    <name type="scientific">Enterobacter ludwigii</name>
    <dbReference type="NCBI Taxonomy" id="299767"/>
    <lineage>
        <taxon>Bacteria</taxon>
        <taxon>Pseudomonadati</taxon>
        <taxon>Pseudomonadota</taxon>
        <taxon>Gammaproteobacteria</taxon>
        <taxon>Enterobacterales</taxon>
        <taxon>Enterobacteriaceae</taxon>
        <taxon>Enterobacter</taxon>
        <taxon>Enterobacter cloacae complex</taxon>
    </lineage>
</organism>
<dbReference type="Pfam" id="PF14534">
    <property type="entry name" value="DUF4440"/>
    <property type="match status" value="1"/>
</dbReference>
<evidence type="ECO:0000313" key="2">
    <source>
        <dbReference type="EMBL" id="AEW74989.1"/>
    </source>
</evidence>
<evidence type="ECO:0000313" key="5">
    <source>
        <dbReference type="Proteomes" id="UP001210538"/>
    </source>
</evidence>
<dbReference type="OrthoDB" id="8912060at2"/>
<accession>W0BG46</accession>
<evidence type="ECO:0000313" key="3">
    <source>
        <dbReference type="EMBL" id="WCE12291.1"/>
    </source>
</evidence>
<protein>
    <submittedName>
        <fullName evidence="3">DUF4440 domain-containing protein</fullName>
    </submittedName>
</protein>
<sequence length="125" mass="14235">MTHFEQDIIDVHVMLENWLGKGEGDVDALLAHFQPDFMMLTPGGVHFDYNALVGFLDLQRGSRPGLEIVLDEITTLQTWANGAVLHYRETQTRPDQPVNVRWSTAVLNQKDGKITWRLLHETAQP</sequence>
<dbReference type="SUPFAM" id="SSF54427">
    <property type="entry name" value="NTF2-like"/>
    <property type="match status" value="1"/>
</dbReference>
<gene>
    <name evidence="2" type="ORF">EcWSU1_03561</name>
    <name evidence="3" type="ORF">PHA72_19845</name>
</gene>
<dbReference type="HOGENOM" id="CLU_127523_0_1_6"/>
<dbReference type="InterPro" id="IPR016918">
    <property type="entry name" value="UCP029394"/>
</dbReference>
<dbReference type="AlphaFoldDB" id="G8LPR4"/>
<dbReference type="eggNOG" id="COG4460">
    <property type="taxonomic scope" value="Bacteria"/>
</dbReference>
<feature type="domain" description="DUF4440" evidence="1">
    <location>
        <begin position="23"/>
        <end position="113"/>
    </location>
</feature>
<dbReference type="InterPro" id="IPR027843">
    <property type="entry name" value="DUF4440"/>
</dbReference>
<evidence type="ECO:0000259" key="1">
    <source>
        <dbReference type="Pfam" id="PF14534"/>
    </source>
</evidence>
<dbReference type="EMBL" id="CP002886">
    <property type="protein sequence ID" value="AEW74989.1"/>
    <property type="molecule type" value="Genomic_DNA"/>
</dbReference>
<dbReference type="Proteomes" id="UP000007838">
    <property type="component" value="Chromosome"/>
</dbReference>
<dbReference type="KEGG" id="eec:EcWSU1_03561"/>
<dbReference type="RefSeq" id="WP_014171387.1">
    <property type="nucleotide sequence ID" value="NC_016514.1"/>
</dbReference>
<reference evidence="2 4" key="1">
    <citation type="journal article" date="2011" name="Stand. Genomic Sci.">
        <title>Complete genome of the onion pathogen Enterobacter cloacae EcWSU1.</title>
        <authorList>
            <person name="Humann J.L."/>
            <person name="Wildung M."/>
            <person name="Cheng C.H."/>
            <person name="Lee T."/>
            <person name="Stewart J.E."/>
            <person name="Drew J.C."/>
            <person name="Triplett E.W."/>
            <person name="Main D."/>
            <person name="Schroeder B.K."/>
        </authorList>
    </citation>
    <scope>NUCLEOTIDE SEQUENCE [LARGE SCALE GENOMIC DNA]</scope>
    <source>
        <strain evidence="2 4">EcWSU1</strain>
    </source>
</reference>
<keyword evidence="5" id="KW-1185">Reference proteome</keyword>
<dbReference type="Gene3D" id="3.10.450.50">
    <property type="match status" value="1"/>
</dbReference>
<reference evidence="3 5" key="2">
    <citation type="submission" date="2023-01" db="EMBL/GenBank/DDBJ databases">
        <title>Genome sequence resource and annotation of Enterobacter ludwigii, an economically important pathogen of seedling wilt with strawberry.</title>
        <authorList>
            <person name="Xie Y."/>
        </authorList>
    </citation>
    <scope>NUCLEOTIDE SEQUENCE [LARGE SCALE GENOMIC DNA]</scope>
    <source>
        <strain evidence="3 5">CM-TZ4</strain>
    </source>
</reference>
<dbReference type="EMBL" id="CP116347">
    <property type="protein sequence ID" value="WCE12291.1"/>
    <property type="molecule type" value="Genomic_DNA"/>
</dbReference>
<dbReference type="InterPro" id="IPR032710">
    <property type="entry name" value="NTF2-like_dom_sf"/>
</dbReference>
<evidence type="ECO:0000313" key="4">
    <source>
        <dbReference type="Proteomes" id="UP000007838"/>
    </source>
</evidence>
<accession>G8LPR4</accession>
<name>G8LPR4_9ENTR</name>